<dbReference type="Proteomes" id="UP001141552">
    <property type="component" value="Unassembled WGS sequence"/>
</dbReference>
<dbReference type="GO" id="GO:0008270">
    <property type="term" value="F:zinc ion binding"/>
    <property type="evidence" value="ECO:0007669"/>
    <property type="project" value="UniProtKB-KW"/>
</dbReference>
<evidence type="ECO:0008006" key="8">
    <source>
        <dbReference type="Google" id="ProtNLM"/>
    </source>
</evidence>
<dbReference type="Pfam" id="PF01753">
    <property type="entry name" value="zf-MYND"/>
    <property type="match status" value="1"/>
</dbReference>
<gene>
    <name evidence="6" type="ORF">Tsubulata_019827</name>
</gene>
<evidence type="ECO:0000256" key="2">
    <source>
        <dbReference type="ARBA" id="ARBA00022771"/>
    </source>
</evidence>
<dbReference type="PANTHER" id="PTHR47570">
    <property type="entry name" value="ZINC ION BINDING PROTEIN"/>
    <property type="match status" value="1"/>
</dbReference>
<reference evidence="6" key="2">
    <citation type="journal article" date="2023" name="Plants (Basel)">
        <title>Annotation of the Turnera subulata (Passifloraceae) Draft Genome Reveals the S-Locus Evolved after the Divergence of Turneroideae from Passifloroideae in a Stepwise Manner.</title>
        <authorList>
            <person name="Henning P.M."/>
            <person name="Roalson E.H."/>
            <person name="Mir W."/>
            <person name="McCubbin A.G."/>
            <person name="Shore J.S."/>
        </authorList>
    </citation>
    <scope>NUCLEOTIDE SEQUENCE</scope>
    <source>
        <strain evidence="6">F60SS</strain>
    </source>
</reference>
<dbReference type="PANTHER" id="PTHR47570:SF1">
    <property type="entry name" value="ZINC ION BINDING PROTEIN"/>
    <property type="match status" value="1"/>
</dbReference>
<protein>
    <recommendedName>
        <fullName evidence="8">MYND-type domain-containing protein</fullName>
    </recommendedName>
</protein>
<keyword evidence="1" id="KW-0479">Metal-binding</keyword>
<keyword evidence="3" id="KW-0862">Zinc</keyword>
<reference evidence="6" key="1">
    <citation type="submission" date="2022-02" db="EMBL/GenBank/DDBJ databases">
        <authorList>
            <person name="Henning P.M."/>
            <person name="McCubbin A.G."/>
            <person name="Shore J.S."/>
        </authorList>
    </citation>
    <scope>NUCLEOTIDE SEQUENCE</scope>
    <source>
        <strain evidence="6">F60SS</strain>
        <tissue evidence="6">Leaves</tissue>
    </source>
</reference>
<evidence type="ECO:0000313" key="6">
    <source>
        <dbReference type="EMBL" id="KAJ4830938.1"/>
    </source>
</evidence>
<dbReference type="InterPro" id="IPR002893">
    <property type="entry name" value="Znf_MYND"/>
</dbReference>
<sequence>MECAGKGRGTRCLGPPTRLCTRCGAVAYCSVSHQFSHRKEHKEECERFEQQMKRVDAVNHFPFAFSRELLRKQESRCSFLTKAGVHRLGMWAHECPCGPSSPSLRSINDGWDLPQDLCPCRGPVSSISKGLTGWVDYYEWRCIPLSSPVALLLHWPLTLYRAIQIACTESLNSETCNKLRIHYLGPEKELLQLAAFAELQALFPDKQVHLELIGPAIPESRDGEIINLQTYAHCQDIDCFCGFSSESAVSGKSASVTIQLHRGLYHDRFRDLVEVYFLPHLSHWTDALL</sequence>
<name>A0A9Q0J780_9ROSI</name>
<dbReference type="EMBL" id="JAKUCV010005490">
    <property type="protein sequence ID" value="KAJ4830938.1"/>
    <property type="molecule type" value="Genomic_DNA"/>
</dbReference>
<feature type="domain" description="MYND-type" evidence="4">
    <location>
        <begin position="12"/>
        <end position="45"/>
    </location>
</feature>
<accession>A0A9Q0J780</accession>
<dbReference type="Pfam" id="PF20179">
    <property type="entry name" value="MSS51_C"/>
    <property type="match status" value="1"/>
</dbReference>
<dbReference type="InterPro" id="IPR046824">
    <property type="entry name" value="Mss51-like_C"/>
</dbReference>
<evidence type="ECO:0000256" key="1">
    <source>
        <dbReference type="ARBA" id="ARBA00022723"/>
    </source>
</evidence>
<proteinExistence type="predicted"/>
<feature type="domain" description="Mitochondrial splicing suppressor 51-like C-terminal" evidence="5">
    <location>
        <begin position="156"/>
        <end position="268"/>
    </location>
</feature>
<dbReference type="Gene3D" id="6.10.140.2220">
    <property type="match status" value="1"/>
</dbReference>
<evidence type="ECO:0000313" key="7">
    <source>
        <dbReference type="Proteomes" id="UP001141552"/>
    </source>
</evidence>
<keyword evidence="2" id="KW-0863">Zinc-finger</keyword>
<comment type="caution">
    <text evidence="6">The sequence shown here is derived from an EMBL/GenBank/DDBJ whole genome shotgun (WGS) entry which is preliminary data.</text>
</comment>
<dbReference type="SUPFAM" id="SSF144232">
    <property type="entry name" value="HIT/MYND zinc finger-like"/>
    <property type="match status" value="1"/>
</dbReference>
<dbReference type="OrthoDB" id="5282002at2759"/>
<dbReference type="AlphaFoldDB" id="A0A9Q0J780"/>
<evidence type="ECO:0000259" key="5">
    <source>
        <dbReference type="Pfam" id="PF20179"/>
    </source>
</evidence>
<keyword evidence="7" id="KW-1185">Reference proteome</keyword>
<evidence type="ECO:0000256" key="3">
    <source>
        <dbReference type="ARBA" id="ARBA00022833"/>
    </source>
</evidence>
<evidence type="ECO:0000259" key="4">
    <source>
        <dbReference type="Pfam" id="PF01753"/>
    </source>
</evidence>
<organism evidence="6 7">
    <name type="scientific">Turnera subulata</name>
    <dbReference type="NCBI Taxonomy" id="218843"/>
    <lineage>
        <taxon>Eukaryota</taxon>
        <taxon>Viridiplantae</taxon>
        <taxon>Streptophyta</taxon>
        <taxon>Embryophyta</taxon>
        <taxon>Tracheophyta</taxon>
        <taxon>Spermatophyta</taxon>
        <taxon>Magnoliopsida</taxon>
        <taxon>eudicotyledons</taxon>
        <taxon>Gunneridae</taxon>
        <taxon>Pentapetalae</taxon>
        <taxon>rosids</taxon>
        <taxon>fabids</taxon>
        <taxon>Malpighiales</taxon>
        <taxon>Passifloraceae</taxon>
        <taxon>Turnera</taxon>
    </lineage>
</organism>